<dbReference type="Pfam" id="PF07524">
    <property type="entry name" value="Bromo_TP"/>
    <property type="match status" value="1"/>
</dbReference>
<dbReference type="CDD" id="cd00076">
    <property type="entry name" value="HFD_SF"/>
    <property type="match status" value="1"/>
</dbReference>
<accession>A0A060TDA5</accession>
<evidence type="ECO:0000259" key="5">
    <source>
        <dbReference type="SMART" id="SM00576"/>
    </source>
</evidence>
<dbReference type="InterPro" id="IPR009072">
    <property type="entry name" value="Histone-fold"/>
</dbReference>
<sequence length="257" mass="28055">MAEPQTAHGQPCITTIENREKLGFCVCCLTMSSEFFFSLARISCAQIFRAHGIDRCPPSLLDTMTDILLRHLSMLASKCARNARLSGRELVVIQDVALAMEQAGLIYPHSMLESSFDNEPVEEYPAEDSEEVPLVPPISGSGFEEFVSWAKGPSVAETQRVARIPSAYQASGFAAQNTASATTKSTNENASATVMAAAKVEKDPRDTKSEDPQWLAALMKKQSRVMGSSEQRFVGTVLSDDSQLENDFRALGDRPVN</sequence>
<proteinExistence type="predicted"/>
<keyword evidence="2" id="KW-0805">Transcription regulation</keyword>
<dbReference type="EMBL" id="HG937694">
    <property type="protein sequence ID" value="CDP38953.1"/>
    <property type="molecule type" value="Genomic_DNA"/>
</dbReference>
<dbReference type="Gene3D" id="1.10.20.10">
    <property type="entry name" value="Histone, subunit A"/>
    <property type="match status" value="1"/>
</dbReference>
<reference evidence="6" key="2">
    <citation type="submission" date="2014-06" db="EMBL/GenBank/DDBJ databases">
        <title>The complete genome of Blastobotrys (Arxula) adeninivorans LS3 - a yeast of biotechnological interest.</title>
        <authorList>
            <person name="Kunze G."/>
            <person name="Gaillardin C."/>
            <person name="Czernicka M."/>
            <person name="Durrens P."/>
            <person name="Martin T."/>
            <person name="Boer E."/>
            <person name="Gabaldon T."/>
            <person name="Cruz J."/>
            <person name="Talla E."/>
            <person name="Marck C."/>
            <person name="Goffeau A."/>
            <person name="Barbe V."/>
            <person name="Baret P."/>
            <person name="Baronian K."/>
            <person name="Beier S."/>
            <person name="Bleykasten C."/>
            <person name="Bode R."/>
            <person name="Casaregola S."/>
            <person name="Despons L."/>
            <person name="Fairhead C."/>
            <person name="Giersberg M."/>
            <person name="Gierski P."/>
            <person name="Hahnel U."/>
            <person name="Hartmann A."/>
            <person name="Jankowska D."/>
            <person name="Jubin C."/>
            <person name="Jung P."/>
            <person name="Lafontaine I."/>
            <person name="Leh-Louis V."/>
            <person name="Lemaire M."/>
            <person name="Marcet-Houben M."/>
            <person name="Mascher M."/>
            <person name="Morel G."/>
            <person name="Richard G.-F."/>
            <person name="Riechen J."/>
            <person name="Sacerdot C."/>
            <person name="Sarkar A."/>
            <person name="Savel G."/>
            <person name="Schacherer J."/>
            <person name="Sherman D."/>
            <person name="Straub M.-L."/>
            <person name="Stein N."/>
            <person name="Thierry A."/>
            <person name="Trautwein-Schult A."/>
            <person name="Westhof E."/>
            <person name="Worch S."/>
            <person name="Dujon B."/>
            <person name="Souciet J.-L."/>
            <person name="Wincker P."/>
            <person name="Scholz U."/>
            <person name="Neuveglise N."/>
        </authorList>
    </citation>
    <scope>NUCLEOTIDE SEQUENCE</scope>
    <source>
        <strain evidence="6">LS3</strain>
    </source>
</reference>
<reference evidence="6" key="1">
    <citation type="submission" date="2014-02" db="EMBL/GenBank/DDBJ databases">
        <authorList>
            <person name="Genoscope - CEA"/>
        </authorList>
    </citation>
    <scope>NUCLEOTIDE SEQUENCE</scope>
    <source>
        <strain evidence="6">LS3</strain>
    </source>
</reference>
<evidence type="ECO:0000256" key="1">
    <source>
        <dbReference type="ARBA" id="ARBA00004123"/>
    </source>
</evidence>
<evidence type="ECO:0000256" key="2">
    <source>
        <dbReference type="ARBA" id="ARBA00023015"/>
    </source>
</evidence>
<dbReference type="GO" id="GO:0046982">
    <property type="term" value="F:protein heterodimerization activity"/>
    <property type="evidence" value="ECO:0007669"/>
    <property type="project" value="InterPro"/>
</dbReference>
<gene>
    <name evidence="6" type="ORF">GNLVRS02_ARAD1D46376g</name>
</gene>
<dbReference type="SUPFAM" id="SSF47113">
    <property type="entry name" value="Histone-fold"/>
    <property type="match status" value="1"/>
</dbReference>
<keyword evidence="4" id="KW-0539">Nucleus</keyword>
<protein>
    <submittedName>
        <fullName evidence="6">ARAD1D46376p</fullName>
    </submittedName>
</protein>
<feature type="domain" description="Bromodomain associated" evidence="5">
    <location>
        <begin position="33"/>
        <end position="109"/>
    </location>
</feature>
<organism evidence="6">
    <name type="scientific">Blastobotrys adeninivorans</name>
    <name type="common">Yeast</name>
    <name type="synonym">Arxula adeninivorans</name>
    <dbReference type="NCBI Taxonomy" id="409370"/>
    <lineage>
        <taxon>Eukaryota</taxon>
        <taxon>Fungi</taxon>
        <taxon>Dikarya</taxon>
        <taxon>Ascomycota</taxon>
        <taxon>Saccharomycotina</taxon>
        <taxon>Dipodascomycetes</taxon>
        <taxon>Dipodascales</taxon>
        <taxon>Trichomonascaceae</taxon>
        <taxon>Blastobotrys</taxon>
    </lineage>
</organism>
<keyword evidence="3" id="KW-0804">Transcription</keyword>
<dbReference type="SMART" id="SM00576">
    <property type="entry name" value="BTP"/>
    <property type="match status" value="1"/>
</dbReference>
<evidence type="ECO:0000256" key="3">
    <source>
        <dbReference type="ARBA" id="ARBA00023163"/>
    </source>
</evidence>
<evidence type="ECO:0000313" key="6">
    <source>
        <dbReference type="EMBL" id="CDP38953.1"/>
    </source>
</evidence>
<dbReference type="AlphaFoldDB" id="A0A060TDA5"/>
<dbReference type="GO" id="GO:0005634">
    <property type="term" value="C:nucleus"/>
    <property type="evidence" value="ECO:0007669"/>
    <property type="project" value="UniProtKB-SubCell"/>
</dbReference>
<dbReference type="InterPro" id="IPR006565">
    <property type="entry name" value="BTP"/>
</dbReference>
<comment type="subcellular location">
    <subcellularLocation>
        <location evidence="1">Nucleus</location>
    </subcellularLocation>
</comment>
<name>A0A060TDA5_BLAAD</name>
<evidence type="ECO:0000256" key="4">
    <source>
        <dbReference type="ARBA" id="ARBA00023242"/>
    </source>
</evidence>
<dbReference type="PhylomeDB" id="A0A060TDA5"/>